<dbReference type="AlphaFoldDB" id="A0AAD6TE17"/>
<organism evidence="1 2">
    <name type="scientific">Mycena alexandri</name>
    <dbReference type="NCBI Taxonomy" id="1745969"/>
    <lineage>
        <taxon>Eukaryota</taxon>
        <taxon>Fungi</taxon>
        <taxon>Dikarya</taxon>
        <taxon>Basidiomycota</taxon>
        <taxon>Agaricomycotina</taxon>
        <taxon>Agaricomycetes</taxon>
        <taxon>Agaricomycetidae</taxon>
        <taxon>Agaricales</taxon>
        <taxon>Marasmiineae</taxon>
        <taxon>Mycenaceae</taxon>
        <taxon>Mycena</taxon>
    </lineage>
</organism>
<protein>
    <submittedName>
        <fullName evidence="1">Uncharacterized protein</fullName>
    </submittedName>
</protein>
<proteinExistence type="predicted"/>
<dbReference type="Proteomes" id="UP001218188">
    <property type="component" value="Unassembled WGS sequence"/>
</dbReference>
<dbReference type="EMBL" id="JARJCM010000013">
    <property type="protein sequence ID" value="KAJ7042237.1"/>
    <property type="molecule type" value="Genomic_DNA"/>
</dbReference>
<evidence type="ECO:0000313" key="2">
    <source>
        <dbReference type="Proteomes" id="UP001218188"/>
    </source>
</evidence>
<evidence type="ECO:0000313" key="1">
    <source>
        <dbReference type="EMBL" id="KAJ7042237.1"/>
    </source>
</evidence>
<gene>
    <name evidence="1" type="ORF">C8F04DRAFT_1176397</name>
</gene>
<name>A0AAD6TE17_9AGAR</name>
<sequence length="163" mass="17965">MCLIRRQKTAGDAEGRLHHQTNIATTSPLGLGLDELNSGAGDPDVSVSTSATPLVLKPTTTTTTTADFHSTLCFVYRPTPASTFASRNPREIQVPEQYKCLRDDRTQPYLNFRLPKFQSPCRSAQDYEHPTKNDSTHCLIGSHSDAVLQDYDDKLSKTIASPV</sequence>
<reference evidence="1" key="1">
    <citation type="submission" date="2023-03" db="EMBL/GenBank/DDBJ databases">
        <title>Massive genome expansion in bonnet fungi (Mycena s.s.) driven by repeated elements and novel gene families across ecological guilds.</title>
        <authorList>
            <consortium name="Lawrence Berkeley National Laboratory"/>
            <person name="Harder C.B."/>
            <person name="Miyauchi S."/>
            <person name="Viragh M."/>
            <person name="Kuo A."/>
            <person name="Thoen E."/>
            <person name="Andreopoulos B."/>
            <person name="Lu D."/>
            <person name="Skrede I."/>
            <person name="Drula E."/>
            <person name="Henrissat B."/>
            <person name="Morin E."/>
            <person name="Kohler A."/>
            <person name="Barry K."/>
            <person name="LaButti K."/>
            <person name="Morin E."/>
            <person name="Salamov A."/>
            <person name="Lipzen A."/>
            <person name="Mereny Z."/>
            <person name="Hegedus B."/>
            <person name="Baldrian P."/>
            <person name="Stursova M."/>
            <person name="Weitz H."/>
            <person name="Taylor A."/>
            <person name="Grigoriev I.V."/>
            <person name="Nagy L.G."/>
            <person name="Martin F."/>
            <person name="Kauserud H."/>
        </authorList>
    </citation>
    <scope>NUCLEOTIDE SEQUENCE</scope>
    <source>
        <strain evidence="1">CBHHK200</strain>
    </source>
</reference>
<accession>A0AAD6TE17</accession>
<comment type="caution">
    <text evidence="1">The sequence shown here is derived from an EMBL/GenBank/DDBJ whole genome shotgun (WGS) entry which is preliminary data.</text>
</comment>
<keyword evidence="2" id="KW-1185">Reference proteome</keyword>